<gene>
    <name evidence="6" type="ORF">H0266_16690</name>
</gene>
<evidence type="ECO:0000259" key="5">
    <source>
        <dbReference type="PROSITE" id="PS51462"/>
    </source>
</evidence>
<dbReference type="InterPro" id="IPR012577">
    <property type="entry name" value="NIPSNAP"/>
</dbReference>
<comment type="similarity">
    <text evidence="3">Belongs to the Nudix hydrolase family.</text>
</comment>
<dbReference type="InterPro" id="IPR020476">
    <property type="entry name" value="Nudix_hydrolase"/>
</dbReference>
<accession>A0A838CX78</accession>
<dbReference type="InterPro" id="IPR015797">
    <property type="entry name" value="NUDIX_hydrolase-like_dom_sf"/>
</dbReference>
<dbReference type="EMBL" id="JACEFG010000003">
    <property type="protein sequence ID" value="MBA2176538.1"/>
    <property type="molecule type" value="Genomic_DNA"/>
</dbReference>
<dbReference type="GO" id="GO:0016787">
    <property type="term" value="F:hydrolase activity"/>
    <property type="evidence" value="ECO:0007669"/>
    <property type="project" value="UniProtKB-KW"/>
</dbReference>
<dbReference type="InterPro" id="IPR011008">
    <property type="entry name" value="Dimeric_a/b-barrel"/>
</dbReference>
<dbReference type="SUPFAM" id="SSF54909">
    <property type="entry name" value="Dimeric alpha+beta barrel"/>
    <property type="match status" value="1"/>
</dbReference>
<dbReference type="SUPFAM" id="SSF55811">
    <property type="entry name" value="Nudix"/>
    <property type="match status" value="1"/>
</dbReference>
<dbReference type="InterPro" id="IPR020084">
    <property type="entry name" value="NUDIX_hydrolase_CS"/>
</dbReference>
<dbReference type="Proteomes" id="UP000571017">
    <property type="component" value="Unassembled WGS sequence"/>
</dbReference>
<keyword evidence="7" id="KW-1185">Reference proteome</keyword>
<proteinExistence type="inferred from homology"/>
<dbReference type="InterPro" id="IPR000086">
    <property type="entry name" value="NUDIX_hydrolase_dom"/>
</dbReference>
<dbReference type="Gene3D" id="3.90.79.10">
    <property type="entry name" value="Nucleoside Triphosphate Pyrophosphohydrolase"/>
    <property type="match status" value="1"/>
</dbReference>
<evidence type="ECO:0000313" key="7">
    <source>
        <dbReference type="Proteomes" id="UP000571017"/>
    </source>
</evidence>
<evidence type="ECO:0000256" key="4">
    <source>
        <dbReference type="SAM" id="Coils"/>
    </source>
</evidence>
<keyword evidence="4" id="KW-0175">Coiled coil</keyword>
<evidence type="ECO:0000256" key="1">
    <source>
        <dbReference type="ARBA" id="ARBA00001946"/>
    </source>
</evidence>
<sequence>MIYQRRTYQLEPDQYEQFTQFFHTYILPNHLGHGARIVGRFTTMNRDEVTSIWEYDSYEEYKRIEEKVKQSELYKKARQRREELQDLFVEERVDFIEATGEYHFPKHIVSVAAYITNGDGEVLLVKNEHRDDTFEIPGGRMECGETLEGAVRREVLEETGIEISIKGVSGVYQNVTMGVVCMVFTAEYVSGEPTIKPGETRDVRFEKVTPETIHDWVTRKHFQVRLMDAMEKVAVSLESYYVRPYEILYRLENEKAADRK</sequence>
<dbReference type="PROSITE" id="PS00893">
    <property type="entry name" value="NUDIX_BOX"/>
    <property type="match status" value="1"/>
</dbReference>
<dbReference type="RefSeq" id="WP_181473554.1">
    <property type="nucleotide sequence ID" value="NZ_JACEFG010000003.1"/>
</dbReference>
<comment type="cofactor">
    <cofactor evidence="1">
        <name>Mg(2+)</name>
        <dbReference type="ChEBI" id="CHEBI:18420"/>
    </cofactor>
</comment>
<dbReference type="PROSITE" id="PS51462">
    <property type="entry name" value="NUDIX"/>
    <property type="match status" value="1"/>
</dbReference>
<protein>
    <submittedName>
        <fullName evidence="6">NUDIX domain-containing protein</fullName>
    </submittedName>
</protein>
<organism evidence="6 7">
    <name type="scientific">Halobacillus locisalis</name>
    <dbReference type="NCBI Taxonomy" id="220753"/>
    <lineage>
        <taxon>Bacteria</taxon>
        <taxon>Bacillati</taxon>
        <taxon>Bacillota</taxon>
        <taxon>Bacilli</taxon>
        <taxon>Bacillales</taxon>
        <taxon>Bacillaceae</taxon>
        <taxon>Halobacillus</taxon>
    </lineage>
</organism>
<dbReference type="Pfam" id="PF07978">
    <property type="entry name" value="NIPSNAP"/>
    <property type="match status" value="1"/>
</dbReference>
<keyword evidence="2 3" id="KW-0378">Hydrolase</keyword>
<feature type="domain" description="Nudix hydrolase" evidence="5">
    <location>
        <begin position="106"/>
        <end position="231"/>
    </location>
</feature>
<dbReference type="CDD" id="cd02883">
    <property type="entry name" value="NUDIX_Hydrolase"/>
    <property type="match status" value="1"/>
</dbReference>
<dbReference type="AlphaFoldDB" id="A0A838CX78"/>
<reference evidence="6 7" key="1">
    <citation type="journal article" date="2004" name="Extremophiles">
        <title>Halobacillus locisalis sp. nov., a halophilic bacterium isolated from a marine solar saltern of the Yellow Sea in Korea.</title>
        <authorList>
            <person name="Yoon J.H."/>
            <person name="Kang K.H."/>
            <person name="Oh T.K."/>
            <person name="Park Y.H."/>
        </authorList>
    </citation>
    <scope>NUCLEOTIDE SEQUENCE [LARGE SCALE GENOMIC DNA]</scope>
    <source>
        <strain evidence="6 7">KCTC 3788</strain>
    </source>
</reference>
<evidence type="ECO:0000256" key="3">
    <source>
        <dbReference type="RuleBase" id="RU003476"/>
    </source>
</evidence>
<dbReference type="PANTHER" id="PTHR43046:SF2">
    <property type="entry name" value="8-OXO-DGTP DIPHOSPHATASE-RELATED"/>
    <property type="match status" value="1"/>
</dbReference>
<evidence type="ECO:0000256" key="2">
    <source>
        <dbReference type="ARBA" id="ARBA00022801"/>
    </source>
</evidence>
<dbReference type="Pfam" id="PF00293">
    <property type="entry name" value="NUDIX"/>
    <property type="match status" value="1"/>
</dbReference>
<dbReference type="Gene3D" id="3.30.70.100">
    <property type="match status" value="1"/>
</dbReference>
<feature type="coiled-coil region" evidence="4">
    <location>
        <begin position="67"/>
        <end position="94"/>
    </location>
</feature>
<dbReference type="PANTHER" id="PTHR43046">
    <property type="entry name" value="GDP-MANNOSE MANNOSYL HYDROLASE"/>
    <property type="match status" value="1"/>
</dbReference>
<evidence type="ECO:0000313" key="6">
    <source>
        <dbReference type="EMBL" id="MBA2176538.1"/>
    </source>
</evidence>
<dbReference type="PRINTS" id="PR00502">
    <property type="entry name" value="NUDIXFAMILY"/>
</dbReference>
<name>A0A838CX78_9BACI</name>
<comment type="caution">
    <text evidence="6">The sequence shown here is derived from an EMBL/GenBank/DDBJ whole genome shotgun (WGS) entry which is preliminary data.</text>
</comment>